<reference evidence="2" key="1">
    <citation type="submission" date="2021-01" db="EMBL/GenBank/DDBJ databases">
        <authorList>
            <person name="Corre E."/>
            <person name="Pelletier E."/>
            <person name="Niang G."/>
            <person name="Scheremetjew M."/>
            <person name="Finn R."/>
            <person name="Kale V."/>
            <person name="Holt S."/>
            <person name="Cochrane G."/>
            <person name="Meng A."/>
            <person name="Brown T."/>
            <person name="Cohen L."/>
        </authorList>
    </citation>
    <scope>NUCLEOTIDE SEQUENCE</scope>
    <source>
        <strain evidence="2">CCAP 955/1</strain>
    </source>
</reference>
<sequence length="134" mass="14793">MVGRGLQVKPIKSVRTEDGKYKYSDEQKMARNAKDRARRMKLKIDRLEEANSELKKVNNFLTKTVARQEKKVQGKNDNGAPKVKRTLKAVRDATDLIAVAAAMGIGEQNPTTASVKAKKVPKSKNVADVVSGDQ</sequence>
<dbReference type="EMBL" id="HBIC01044860">
    <property type="protein sequence ID" value="CAE0294134.1"/>
    <property type="molecule type" value="Transcribed_RNA"/>
</dbReference>
<evidence type="ECO:0000313" key="2">
    <source>
        <dbReference type="EMBL" id="CAE0294134.1"/>
    </source>
</evidence>
<name>A0A7S3HFR0_9STRA</name>
<protein>
    <submittedName>
        <fullName evidence="2">Uncharacterized protein</fullName>
    </submittedName>
</protein>
<keyword evidence="1" id="KW-0175">Coiled coil</keyword>
<organism evidence="2">
    <name type="scientific">Spumella elongata</name>
    <dbReference type="NCBI Taxonomy" id="89044"/>
    <lineage>
        <taxon>Eukaryota</taxon>
        <taxon>Sar</taxon>
        <taxon>Stramenopiles</taxon>
        <taxon>Ochrophyta</taxon>
        <taxon>Chrysophyceae</taxon>
        <taxon>Chromulinales</taxon>
        <taxon>Chromulinaceae</taxon>
        <taxon>Spumella</taxon>
    </lineage>
</organism>
<accession>A0A7S3HFR0</accession>
<feature type="coiled-coil region" evidence="1">
    <location>
        <begin position="30"/>
        <end position="64"/>
    </location>
</feature>
<evidence type="ECO:0000256" key="1">
    <source>
        <dbReference type="SAM" id="Coils"/>
    </source>
</evidence>
<gene>
    <name evidence="2" type="ORF">SELO1098_LOCUS22986</name>
</gene>
<dbReference type="AlphaFoldDB" id="A0A7S3HFR0"/>
<proteinExistence type="predicted"/>